<evidence type="ECO:0000256" key="1">
    <source>
        <dbReference type="ARBA" id="ARBA00005781"/>
    </source>
</evidence>
<evidence type="ECO:0000256" key="2">
    <source>
        <dbReference type="ARBA" id="ARBA00022980"/>
    </source>
</evidence>
<organism evidence="4">
    <name type="scientific">Flabellia petiolata</name>
    <dbReference type="NCBI Taxonomy" id="189428"/>
    <lineage>
        <taxon>Eukaryota</taxon>
        <taxon>Viridiplantae</taxon>
        <taxon>Chlorophyta</taxon>
        <taxon>core chlorophytes</taxon>
        <taxon>Ulvophyceae</taxon>
        <taxon>TCBD clade</taxon>
        <taxon>Bryopsidales</taxon>
        <taxon>Halimedineae</taxon>
        <taxon>Halimedaceae</taxon>
        <taxon>Udoteae</taxon>
        <taxon>Flabellia</taxon>
    </lineage>
</organism>
<sequence>MIYLQHFEKKNLQKIKFSIKIGDYIKLGFLFKEGDKKRIQFFEGIVISIRAKAPSEKKITLRKPGTYGLERTFSWNSPQIQTLKILKSHKFNRSKLFYLRKRIGKAAFGIKS</sequence>
<dbReference type="PRINTS" id="PR00061">
    <property type="entry name" value="RIBOSOMALL19"/>
</dbReference>
<dbReference type="InterPro" id="IPR008991">
    <property type="entry name" value="Translation_prot_SH3-like_sf"/>
</dbReference>
<dbReference type="GO" id="GO:0003735">
    <property type="term" value="F:structural constituent of ribosome"/>
    <property type="evidence" value="ECO:0007669"/>
    <property type="project" value="InterPro"/>
</dbReference>
<keyword evidence="3" id="KW-0687">Ribonucleoprotein</keyword>
<reference evidence="4" key="2">
    <citation type="journal article" date="2019" name="Mol. Phylogenet. Evol.">
        <title>Reassessment of the classification of bryopsidales (chlorophyta) based on chloroplast phylogenomic analyses.</title>
        <authorList>
            <person name="Cremen M.C."/>
            <person name="Leliaert F."/>
            <person name="West J."/>
            <person name="Lam D.W."/>
            <person name="Shimada S."/>
            <person name="Lopez-Bautista J.M."/>
            <person name="Verbruggen H."/>
        </authorList>
    </citation>
    <scope>NUCLEOTIDE SEQUENCE</scope>
</reference>
<keyword evidence="4" id="KW-0934">Plastid</keyword>
<dbReference type="Gene3D" id="2.30.30.790">
    <property type="match status" value="1"/>
</dbReference>
<accession>A0A386AX27</accession>
<dbReference type="GO" id="GO:0005762">
    <property type="term" value="C:mitochondrial large ribosomal subunit"/>
    <property type="evidence" value="ECO:0007669"/>
    <property type="project" value="TreeGrafter"/>
</dbReference>
<dbReference type="SUPFAM" id="SSF50104">
    <property type="entry name" value="Translation proteins SH3-like domain"/>
    <property type="match status" value="1"/>
</dbReference>
<evidence type="ECO:0000256" key="3">
    <source>
        <dbReference type="ARBA" id="ARBA00023274"/>
    </source>
</evidence>
<gene>
    <name evidence="4" type="primary">rpl19</name>
</gene>
<protein>
    <submittedName>
        <fullName evidence="4">Ribosomal protein L19</fullName>
    </submittedName>
</protein>
<dbReference type="EMBL" id="MH591083">
    <property type="protein sequence ID" value="AYC63923.1"/>
    <property type="molecule type" value="Genomic_DNA"/>
</dbReference>
<keyword evidence="4" id="KW-0150">Chloroplast</keyword>
<reference evidence="4" key="1">
    <citation type="submission" date="2018-07" db="EMBL/GenBank/DDBJ databases">
        <authorList>
            <person name="Quirk P.G."/>
            <person name="Krulwich T.A."/>
        </authorList>
    </citation>
    <scope>NUCLEOTIDE SEQUENCE</scope>
</reference>
<comment type="similarity">
    <text evidence="1">Belongs to the bacterial ribosomal protein bL19 family.</text>
</comment>
<proteinExistence type="inferred from homology"/>
<evidence type="ECO:0000313" key="4">
    <source>
        <dbReference type="EMBL" id="AYC63923.1"/>
    </source>
</evidence>
<keyword evidence="2 4" id="KW-0689">Ribosomal protein</keyword>
<geneLocation type="chloroplast" evidence="4"/>
<name>A0A386AX27_9CHLO</name>
<dbReference type="InterPro" id="IPR038657">
    <property type="entry name" value="Ribosomal_bL19_sf"/>
</dbReference>
<dbReference type="Pfam" id="PF01245">
    <property type="entry name" value="Ribosomal_L19"/>
    <property type="match status" value="1"/>
</dbReference>
<dbReference type="GO" id="GO:0006412">
    <property type="term" value="P:translation"/>
    <property type="evidence" value="ECO:0007669"/>
    <property type="project" value="InterPro"/>
</dbReference>
<dbReference type="InterPro" id="IPR001857">
    <property type="entry name" value="Ribosomal_bL19"/>
</dbReference>
<dbReference type="PANTHER" id="PTHR15680">
    <property type="entry name" value="RIBOSOMAL PROTEIN L19"/>
    <property type="match status" value="1"/>
</dbReference>
<dbReference type="PANTHER" id="PTHR15680:SF9">
    <property type="entry name" value="LARGE RIBOSOMAL SUBUNIT PROTEIN BL19M"/>
    <property type="match status" value="1"/>
</dbReference>
<dbReference type="AlphaFoldDB" id="A0A386AX27"/>